<dbReference type="PANTHER" id="PTHR33164:SF102">
    <property type="entry name" value="TRANSCRIPTIONAL REGULATORY PROTEIN"/>
    <property type="match status" value="1"/>
</dbReference>
<dbReference type="InterPro" id="IPR023187">
    <property type="entry name" value="Tscrpt_reg_MarR-type_CS"/>
</dbReference>
<name>A0A917HK54_9BACI</name>
<keyword evidence="6" id="KW-1185">Reference proteome</keyword>
<dbReference type="InterPro" id="IPR000835">
    <property type="entry name" value="HTH_MarR-typ"/>
</dbReference>
<dbReference type="SUPFAM" id="SSF46785">
    <property type="entry name" value="Winged helix' DNA-binding domain"/>
    <property type="match status" value="1"/>
</dbReference>
<organism evidence="5 6">
    <name type="scientific">Virgibacillus oceani</name>
    <dbReference type="NCBI Taxonomy" id="1479511"/>
    <lineage>
        <taxon>Bacteria</taxon>
        <taxon>Bacillati</taxon>
        <taxon>Bacillota</taxon>
        <taxon>Bacilli</taxon>
        <taxon>Bacillales</taxon>
        <taxon>Bacillaceae</taxon>
        <taxon>Virgibacillus</taxon>
    </lineage>
</organism>
<dbReference type="GO" id="GO:0003677">
    <property type="term" value="F:DNA binding"/>
    <property type="evidence" value="ECO:0007669"/>
    <property type="project" value="UniProtKB-KW"/>
</dbReference>
<sequence>MDSDKKIRDIIFSFREVNRFFYKQMWQHANELGVTIVQLQILKILSEEPDLSLLSLTKKMSAGKSTVSSTVDRLVKADYVKRERSTEDRRVIILNLTPLGEEKRKEAHAMFMQRLAKLNEISEDDVKKLIEYHQLIKEKIKITGDDERVR</sequence>
<keyword evidence="3" id="KW-0804">Transcription</keyword>
<dbReference type="Gene3D" id="1.10.10.10">
    <property type="entry name" value="Winged helix-like DNA-binding domain superfamily/Winged helix DNA-binding domain"/>
    <property type="match status" value="1"/>
</dbReference>
<gene>
    <name evidence="5" type="ORF">GCM10011398_29350</name>
</gene>
<dbReference type="Proteomes" id="UP000622860">
    <property type="component" value="Unassembled WGS sequence"/>
</dbReference>
<protein>
    <submittedName>
        <fullName evidence="5">MarR family transcriptional regulator</fullName>
    </submittedName>
</protein>
<reference evidence="5" key="2">
    <citation type="submission" date="2020-09" db="EMBL/GenBank/DDBJ databases">
        <authorList>
            <person name="Sun Q."/>
            <person name="Zhou Y."/>
        </authorList>
    </citation>
    <scope>NUCLEOTIDE SEQUENCE</scope>
    <source>
        <strain evidence="5">CGMCC 1.12754</strain>
    </source>
</reference>
<reference evidence="5" key="1">
    <citation type="journal article" date="2014" name="Int. J. Syst. Evol. Microbiol.">
        <title>Complete genome sequence of Corynebacterium casei LMG S-19264T (=DSM 44701T), isolated from a smear-ripened cheese.</title>
        <authorList>
            <consortium name="US DOE Joint Genome Institute (JGI-PGF)"/>
            <person name="Walter F."/>
            <person name="Albersmeier A."/>
            <person name="Kalinowski J."/>
            <person name="Ruckert C."/>
        </authorList>
    </citation>
    <scope>NUCLEOTIDE SEQUENCE</scope>
    <source>
        <strain evidence="5">CGMCC 1.12754</strain>
    </source>
</reference>
<dbReference type="RefSeq" id="WP_188456134.1">
    <property type="nucleotide sequence ID" value="NZ_BMFR01000014.1"/>
</dbReference>
<proteinExistence type="predicted"/>
<keyword evidence="1" id="KW-0805">Transcription regulation</keyword>
<evidence type="ECO:0000256" key="1">
    <source>
        <dbReference type="ARBA" id="ARBA00023015"/>
    </source>
</evidence>
<dbReference type="PANTHER" id="PTHR33164">
    <property type="entry name" value="TRANSCRIPTIONAL REGULATOR, MARR FAMILY"/>
    <property type="match status" value="1"/>
</dbReference>
<dbReference type="PROSITE" id="PS01117">
    <property type="entry name" value="HTH_MARR_1"/>
    <property type="match status" value="1"/>
</dbReference>
<evidence type="ECO:0000256" key="2">
    <source>
        <dbReference type="ARBA" id="ARBA00023125"/>
    </source>
</evidence>
<evidence type="ECO:0000313" key="6">
    <source>
        <dbReference type="Proteomes" id="UP000622860"/>
    </source>
</evidence>
<dbReference type="InterPro" id="IPR036390">
    <property type="entry name" value="WH_DNA-bd_sf"/>
</dbReference>
<evidence type="ECO:0000256" key="3">
    <source>
        <dbReference type="ARBA" id="ARBA00023163"/>
    </source>
</evidence>
<dbReference type="AlphaFoldDB" id="A0A917HK54"/>
<feature type="domain" description="HTH marR-type" evidence="4">
    <location>
        <begin position="1"/>
        <end position="138"/>
    </location>
</feature>
<dbReference type="SMART" id="SM00347">
    <property type="entry name" value="HTH_MARR"/>
    <property type="match status" value="1"/>
</dbReference>
<dbReference type="EMBL" id="BMFR01000014">
    <property type="protein sequence ID" value="GGG81989.1"/>
    <property type="molecule type" value="Genomic_DNA"/>
</dbReference>
<dbReference type="InterPro" id="IPR039422">
    <property type="entry name" value="MarR/SlyA-like"/>
</dbReference>
<evidence type="ECO:0000259" key="4">
    <source>
        <dbReference type="PROSITE" id="PS50995"/>
    </source>
</evidence>
<dbReference type="GO" id="GO:0006950">
    <property type="term" value="P:response to stress"/>
    <property type="evidence" value="ECO:0007669"/>
    <property type="project" value="TreeGrafter"/>
</dbReference>
<dbReference type="Pfam" id="PF01047">
    <property type="entry name" value="MarR"/>
    <property type="match status" value="1"/>
</dbReference>
<dbReference type="GO" id="GO:0003700">
    <property type="term" value="F:DNA-binding transcription factor activity"/>
    <property type="evidence" value="ECO:0007669"/>
    <property type="project" value="InterPro"/>
</dbReference>
<comment type="caution">
    <text evidence="5">The sequence shown here is derived from an EMBL/GenBank/DDBJ whole genome shotgun (WGS) entry which is preliminary data.</text>
</comment>
<dbReference type="InterPro" id="IPR036388">
    <property type="entry name" value="WH-like_DNA-bd_sf"/>
</dbReference>
<keyword evidence="2" id="KW-0238">DNA-binding</keyword>
<accession>A0A917HK54</accession>
<dbReference type="PROSITE" id="PS50995">
    <property type="entry name" value="HTH_MARR_2"/>
    <property type="match status" value="1"/>
</dbReference>
<evidence type="ECO:0000313" key="5">
    <source>
        <dbReference type="EMBL" id="GGG81989.1"/>
    </source>
</evidence>